<proteinExistence type="predicted"/>
<dbReference type="InterPro" id="IPR032675">
    <property type="entry name" value="LRR_dom_sf"/>
</dbReference>
<dbReference type="EMBL" id="HG994359">
    <property type="protein sequence ID" value="CAF2103021.1"/>
    <property type="molecule type" value="Genomic_DNA"/>
</dbReference>
<dbReference type="FunFam" id="3.80.10.10:FF:000129">
    <property type="entry name" value="Leucine-rich repeat receptor-like kinase"/>
    <property type="match status" value="1"/>
</dbReference>
<keyword evidence="5" id="KW-0677">Repeat</keyword>
<sequence>LTCSSNSLSLLLCHFLSHLWSWRVNPSPSFFPPKPSFLLPLSLFHANCFPAAMSHLRLLLLSAAVFSLVSSTLSQPSATLIDCGASASSVIAGRSWQPDGDFISAGTSKNVSEQVLDQVLSTVRSFPAAATRRKFCYVVAVSRGWKYTIRTTYFYGGVNGKANPPPVFDQIVDGTLWGVVNTTADYAEGLASYYEGVFLAQGKSMSVCVASNSYTASDPFISALEVVRLDGSVYNSTEFGGFGLSLVARHAFGYSGPIIRFPDDEFDRFWEPYSLNSTVSNNRKLEVSGFWNLPPSRIFNTDLRATQVQPLEFTWPPMPLKNSVYYIALYFAHDSDSLDGGGSRVFDVSVNGVTYYKELSVAPAGAVIFASRWPLEGQTTLKLSPRSGSTLPPLVNGGEMFELIALGGRTLVRDATALNAIKRSFENVPVDWSGDPCMPKNYSWTGVTCSEGPRIRIVALNLTNMGLSGSLAPEVARLTALSSIWLGNNSLSGSIPDFGSLKLLESVHLEDNRFSGPFPSFFSGVPRLRELFLQNNNLTGQVPSNLLQKPGLELRTSGNPFLTQPPR</sequence>
<keyword evidence="4" id="KW-0732">Signal</keyword>
<evidence type="ECO:0000256" key="5">
    <source>
        <dbReference type="ARBA" id="ARBA00022737"/>
    </source>
</evidence>
<dbReference type="PANTHER" id="PTHR45631">
    <property type="entry name" value="OS07G0107800 PROTEIN-RELATED"/>
    <property type="match status" value="1"/>
</dbReference>
<accession>A0A816TMH8</accession>
<evidence type="ECO:0000259" key="9">
    <source>
        <dbReference type="Pfam" id="PF08263"/>
    </source>
</evidence>
<evidence type="ECO:0000313" key="11">
    <source>
        <dbReference type="EMBL" id="CAF2103021.1"/>
    </source>
</evidence>
<name>A0A816TMH8_BRANA</name>
<evidence type="ECO:0000259" key="10">
    <source>
        <dbReference type="Pfam" id="PF12819"/>
    </source>
</evidence>
<feature type="domain" description="Malectin-like" evidence="10">
    <location>
        <begin position="81"/>
        <end position="402"/>
    </location>
</feature>
<dbReference type="Pfam" id="PF08263">
    <property type="entry name" value="LRRNT_2"/>
    <property type="match status" value="1"/>
</dbReference>
<gene>
    <name evidence="11" type="ORF">DARMORV10_A05P42040.1</name>
</gene>
<dbReference type="Gene3D" id="2.60.120.430">
    <property type="entry name" value="Galactose-binding lectin"/>
    <property type="match status" value="1"/>
</dbReference>
<dbReference type="GO" id="GO:0016020">
    <property type="term" value="C:membrane"/>
    <property type="evidence" value="ECO:0007669"/>
    <property type="project" value="UniProtKB-SubCell"/>
</dbReference>
<dbReference type="InterPro" id="IPR013210">
    <property type="entry name" value="LRR_N_plant-typ"/>
</dbReference>
<comment type="subcellular location">
    <subcellularLocation>
        <location evidence="1">Membrane</location>
        <topology evidence="1">Single-pass membrane protein</topology>
    </subcellularLocation>
</comment>
<keyword evidence="3" id="KW-0812">Transmembrane</keyword>
<dbReference type="InterPro" id="IPR024788">
    <property type="entry name" value="Malectin-like_Carb-bd_dom"/>
</dbReference>
<dbReference type="Proteomes" id="UP001295469">
    <property type="component" value="Chromosome A05"/>
</dbReference>
<evidence type="ECO:0000256" key="3">
    <source>
        <dbReference type="ARBA" id="ARBA00022692"/>
    </source>
</evidence>
<protein>
    <submittedName>
        <fullName evidence="11">(rape) hypothetical protein</fullName>
    </submittedName>
</protein>
<dbReference type="InterPro" id="IPR001611">
    <property type="entry name" value="Leu-rich_rpt"/>
</dbReference>
<feature type="non-terminal residue" evidence="11">
    <location>
        <position position="1"/>
    </location>
</feature>
<dbReference type="Pfam" id="PF00560">
    <property type="entry name" value="LRR_1"/>
    <property type="match status" value="1"/>
</dbReference>
<evidence type="ECO:0000256" key="8">
    <source>
        <dbReference type="ARBA" id="ARBA00023170"/>
    </source>
</evidence>
<evidence type="ECO:0000256" key="7">
    <source>
        <dbReference type="ARBA" id="ARBA00023136"/>
    </source>
</evidence>
<evidence type="ECO:0000256" key="2">
    <source>
        <dbReference type="ARBA" id="ARBA00022614"/>
    </source>
</evidence>
<keyword evidence="6" id="KW-1133">Transmembrane helix</keyword>
<keyword evidence="8" id="KW-0675">Receptor</keyword>
<organism evidence="11">
    <name type="scientific">Brassica napus</name>
    <name type="common">Rape</name>
    <dbReference type="NCBI Taxonomy" id="3708"/>
    <lineage>
        <taxon>Eukaryota</taxon>
        <taxon>Viridiplantae</taxon>
        <taxon>Streptophyta</taxon>
        <taxon>Embryophyta</taxon>
        <taxon>Tracheophyta</taxon>
        <taxon>Spermatophyta</taxon>
        <taxon>Magnoliopsida</taxon>
        <taxon>eudicotyledons</taxon>
        <taxon>Gunneridae</taxon>
        <taxon>Pentapetalae</taxon>
        <taxon>rosids</taxon>
        <taxon>malvids</taxon>
        <taxon>Brassicales</taxon>
        <taxon>Brassicaceae</taxon>
        <taxon>Brassiceae</taxon>
        <taxon>Brassica</taxon>
    </lineage>
</organism>
<reference evidence="11" key="1">
    <citation type="submission" date="2021-01" db="EMBL/GenBank/DDBJ databases">
        <authorList>
            <consortium name="Genoscope - CEA"/>
            <person name="William W."/>
        </authorList>
    </citation>
    <scope>NUCLEOTIDE SEQUENCE</scope>
</reference>
<dbReference type="AlphaFoldDB" id="A0A816TMH8"/>
<dbReference type="SUPFAM" id="SSF52058">
    <property type="entry name" value="L domain-like"/>
    <property type="match status" value="1"/>
</dbReference>
<feature type="domain" description="Leucine-rich repeat-containing N-terminal plant-type" evidence="9">
    <location>
        <begin position="414"/>
        <end position="450"/>
    </location>
</feature>
<evidence type="ECO:0000256" key="4">
    <source>
        <dbReference type="ARBA" id="ARBA00022729"/>
    </source>
</evidence>
<dbReference type="Pfam" id="PF12819">
    <property type="entry name" value="Malectin_like"/>
    <property type="match status" value="1"/>
</dbReference>
<evidence type="ECO:0000256" key="6">
    <source>
        <dbReference type="ARBA" id="ARBA00022989"/>
    </source>
</evidence>
<dbReference type="Gene3D" id="3.80.10.10">
    <property type="entry name" value="Ribonuclease Inhibitor"/>
    <property type="match status" value="1"/>
</dbReference>
<keyword evidence="2" id="KW-0433">Leucine-rich repeat</keyword>
<keyword evidence="7" id="KW-0472">Membrane</keyword>
<evidence type="ECO:0000256" key="1">
    <source>
        <dbReference type="ARBA" id="ARBA00004167"/>
    </source>
</evidence>
<dbReference type="PANTHER" id="PTHR45631:SF3">
    <property type="entry name" value="OS05G0393100 PROTEIN"/>
    <property type="match status" value="1"/>
</dbReference>